<evidence type="ECO:0000313" key="1">
    <source>
        <dbReference type="Proteomes" id="UP000887574"/>
    </source>
</evidence>
<dbReference type="Proteomes" id="UP000887574">
    <property type="component" value="Unplaced"/>
</dbReference>
<dbReference type="AlphaFoldDB" id="A0A915E819"/>
<dbReference type="WBParaSite" id="jg26720.2">
    <property type="protein sequence ID" value="jg26720.2"/>
    <property type="gene ID" value="jg26720"/>
</dbReference>
<evidence type="ECO:0000313" key="2">
    <source>
        <dbReference type="WBParaSite" id="jg26720.2"/>
    </source>
</evidence>
<protein>
    <submittedName>
        <fullName evidence="2">Uncharacterized protein</fullName>
    </submittedName>
</protein>
<proteinExistence type="predicted"/>
<reference evidence="2" key="1">
    <citation type="submission" date="2022-11" db="UniProtKB">
        <authorList>
            <consortium name="WormBaseParasite"/>
        </authorList>
    </citation>
    <scope>IDENTIFICATION</scope>
</reference>
<accession>A0A915E819</accession>
<keyword evidence="1" id="KW-1185">Reference proteome</keyword>
<name>A0A915E819_9BILA</name>
<organism evidence="1 2">
    <name type="scientific">Ditylenchus dipsaci</name>
    <dbReference type="NCBI Taxonomy" id="166011"/>
    <lineage>
        <taxon>Eukaryota</taxon>
        <taxon>Metazoa</taxon>
        <taxon>Ecdysozoa</taxon>
        <taxon>Nematoda</taxon>
        <taxon>Chromadorea</taxon>
        <taxon>Rhabditida</taxon>
        <taxon>Tylenchina</taxon>
        <taxon>Tylenchomorpha</taxon>
        <taxon>Sphaerularioidea</taxon>
        <taxon>Anguinidae</taxon>
        <taxon>Anguininae</taxon>
        <taxon>Ditylenchus</taxon>
    </lineage>
</organism>
<sequence>MQAEFLPVSTRATWLSNAERFLERRQFLRLWVLSMASILLLFTRSCWCPLFQLQVIKSALGNSSSSLYPCFLSLNICEPSGVRRECVVSSESARLDSPRTSNLSYRARAEYSIISKWKFSTDSARNTEIDLMADFATQLHDDPDNYVNDANVEVAWAMKAAESASIHMNLLIALEILRKTLLENKAYSEEFAINASEEQLHKLDEDIFKTTRLLNEQKSRVNQERLKISSLAEKWSKMGDGCTSVSQT</sequence>